<feature type="transmembrane region" description="Helical" evidence="5">
    <location>
        <begin position="495"/>
        <end position="516"/>
    </location>
</feature>
<dbReference type="GO" id="GO:0046873">
    <property type="term" value="F:metal ion transmembrane transporter activity"/>
    <property type="evidence" value="ECO:0007669"/>
    <property type="project" value="InterPro"/>
</dbReference>
<comment type="caution">
    <text evidence="6">The sequence shown here is derived from an EMBL/GenBank/DDBJ whole genome shotgun (WGS) entry which is preliminary data.</text>
</comment>
<keyword evidence="7" id="KW-1185">Reference proteome</keyword>
<dbReference type="AlphaFoldDB" id="A0AA40EU27"/>
<evidence type="ECO:0000313" key="7">
    <source>
        <dbReference type="Proteomes" id="UP001172155"/>
    </source>
</evidence>
<evidence type="ECO:0008006" key="8">
    <source>
        <dbReference type="Google" id="ProtNLM"/>
    </source>
</evidence>
<protein>
    <recommendedName>
        <fullName evidence="8">Cora-domain-containing protein</fullName>
    </recommendedName>
</protein>
<evidence type="ECO:0000313" key="6">
    <source>
        <dbReference type="EMBL" id="KAK0745572.1"/>
    </source>
</evidence>
<reference evidence="6" key="1">
    <citation type="submission" date="2023-06" db="EMBL/GenBank/DDBJ databases">
        <title>Genome-scale phylogeny and comparative genomics of the fungal order Sordariales.</title>
        <authorList>
            <consortium name="Lawrence Berkeley National Laboratory"/>
            <person name="Hensen N."/>
            <person name="Bonometti L."/>
            <person name="Westerberg I."/>
            <person name="Brannstrom I.O."/>
            <person name="Guillou S."/>
            <person name="Cros-Aarteil S."/>
            <person name="Calhoun S."/>
            <person name="Haridas S."/>
            <person name="Kuo A."/>
            <person name="Mondo S."/>
            <person name="Pangilinan J."/>
            <person name="Riley R."/>
            <person name="LaButti K."/>
            <person name="Andreopoulos B."/>
            <person name="Lipzen A."/>
            <person name="Chen C."/>
            <person name="Yanf M."/>
            <person name="Daum C."/>
            <person name="Ng V."/>
            <person name="Clum A."/>
            <person name="Steindorff A."/>
            <person name="Ohm R."/>
            <person name="Martin F."/>
            <person name="Silar P."/>
            <person name="Natvig D."/>
            <person name="Lalanne C."/>
            <person name="Gautier V."/>
            <person name="Ament-velasquez S.L."/>
            <person name="Kruys A."/>
            <person name="Hutchinson M.I."/>
            <person name="Powell A.J."/>
            <person name="Barry K."/>
            <person name="Miller A.N."/>
            <person name="Grigoriev I.V."/>
            <person name="Debuchy R."/>
            <person name="Gladieux P."/>
            <person name="Thoren M.H."/>
            <person name="Johannesson H."/>
        </authorList>
    </citation>
    <scope>NUCLEOTIDE SEQUENCE</scope>
    <source>
        <strain evidence="6">SMH3187-1</strain>
    </source>
</reference>
<comment type="subcellular location">
    <subcellularLocation>
        <location evidence="1">Membrane</location>
        <topology evidence="1">Multi-pass membrane protein</topology>
    </subcellularLocation>
</comment>
<proteinExistence type="predicted"/>
<feature type="transmembrane region" description="Helical" evidence="5">
    <location>
        <begin position="528"/>
        <end position="545"/>
    </location>
</feature>
<keyword evidence="4 5" id="KW-0472">Membrane</keyword>
<evidence type="ECO:0000256" key="5">
    <source>
        <dbReference type="SAM" id="Phobius"/>
    </source>
</evidence>
<evidence type="ECO:0000256" key="2">
    <source>
        <dbReference type="ARBA" id="ARBA00022692"/>
    </source>
</evidence>
<accession>A0AA40EU27</accession>
<keyword evidence="2 5" id="KW-0812">Transmembrane</keyword>
<sequence length="595" mass="67695">MKDFSNHPYLERLQRLAHAFPALQSFCKKMQNEDFGRVLVRLHYLKHNRVPGRCYSLRFGDDGVSVLPESDRPTGFGSPKILHEYLKTHPAYASRRSGEKRLFILEDLEPDYVDVLGEHLGIDPLVFSEQMNTWNFTTSSSIAYRGLPSLSSPKQSFTLRYYDIQTLQDPSSVDALTFQMTFAINRRRYERWRDVDLPLAQMNSKQAFVRRCASFWTSQGELAGAGESGWDAVIMVDPAMSAGPPENIKLILRDPTIHKNRTSLWHASDWAGPGNVEAVEHRSAPYQDGCHTLAPCLFPHLRLEANDRIEHALHQKRDRESPLDELVFYWTKIASKELVAEACSNSSNTTHFLLKHIAQHWLSQLELMNCTIAMGEYFSDDCQVKLDDSLCGDKWRAHLHMVSRITKDINYMRRQTTHFWRAMVYNLERLGVQLGNKQVDEALPRALREAQRDFTTLDARLELLRRRVDSLTVMATDLMNLCAAFKGIHDSEFNLRLGLFASLVFPLTLVAGIFSMGDDFLPGHGNCWIYWAASVPLFLVSALVIDQGYTLHRVARLVGAQLKRGKEKVGGPRDVGPGGGRGWMRRRSLSALCLG</sequence>
<gene>
    <name evidence="6" type="ORF">B0T18DRAFT_133473</name>
</gene>
<organism evidence="6 7">
    <name type="scientific">Schizothecium vesticola</name>
    <dbReference type="NCBI Taxonomy" id="314040"/>
    <lineage>
        <taxon>Eukaryota</taxon>
        <taxon>Fungi</taxon>
        <taxon>Dikarya</taxon>
        <taxon>Ascomycota</taxon>
        <taxon>Pezizomycotina</taxon>
        <taxon>Sordariomycetes</taxon>
        <taxon>Sordariomycetidae</taxon>
        <taxon>Sordariales</taxon>
        <taxon>Schizotheciaceae</taxon>
        <taxon>Schizothecium</taxon>
    </lineage>
</organism>
<dbReference type="InterPro" id="IPR045863">
    <property type="entry name" value="CorA_TM1_TM2"/>
</dbReference>
<evidence type="ECO:0000256" key="4">
    <source>
        <dbReference type="ARBA" id="ARBA00023136"/>
    </source>
</evidence>
<dbReference type="Proteomes" id="UP001172155">
    <property type="component" value="Unassembled WGS sequence"/>
</dbReference>
<keyword evidence="3 5" id="KW-1133">Transmembrane helix</keyword>
<evidence type="ECO:0000256" key="1">
    <source>
        <dbReference type="ARBA" id="ARBA00004141"/>
    </source>
</evidence>
<dbReference type="EMBL" id="JAUKUD010000004">
    <property type="protein sequence ID" value="KAK0745572.1"/>
    <property type="molecule type" value="Genomic_DNA"/>
</dbReference>
<evidence type="ECO:0000256" key="3">
    <source>
        <dbReference type="ARBA" id="ARBA00022989"/>
    </source>
</evidence>
<dbReference type="SUPFAM" id="SSF144083">
    <property type="entry name" value="Magnesium transport protein CorA, transmembrane region"/>
    <property type="match status" value="1"/>
</dbReference>
<dbReference type="GO" id="GO:0016020">
    <property type="term" value="C:membrane"/>
    <property type="evidence" value="ECO:0007669"/>
    <property type="project" value="UniProtKB-SubCell"/>
</dbReference>
<name>A0AA40EU27_9PEZI</name>